<dbReference type="PANTHER" id="PTHR11328">
    <property type="entry name" value="MAJOR FACILITATOR SUPERFAMILY DOMAIN-CONTAINING PROTEIN"/>
    <property type="match status" value="1"/>
</dbReference>
<feature type="transmembrane region" description="Helical" evidence="6">
    <location>
        <begin position="151"/>
        <end position="173"/>
    </location>
</feature>
<feature type="transmembrane region" description="Helical" evidence="6">
    <location>
        <begin position="179"/>
        <end position="199"/>
    </location>
</feature>
<evidence type="ECO:0000256" key="3">
    <source>
        <dbReference type="ARBA" id="ARBA00022692"/>
    </source>
</evidence>
<comment type="subcellular location">
    <subcellularLocation>
        <location evidence="1">Cell membrane</location>
        <topology evidence="1">Multi-pass membrane protein</topology>
    </subcellularLocation>
</comment>
<feature type="transmembrane region" description="Helical" evidence="6">
    <location>
        <begin position="41"/>
        <end position="60"/>
    </location>
</feature>
<dbReference type="NCBIfam" id="TIGR00792">
    <property type="entry name" value="gph"/>
    <property type="match status" value="1"/>
</dbReference>
<feature type="domain" description="Major facilitator superfamily (MFS) profile" evidence="7">
    <location>
        <begin position="7"/>
        <end position="430"/>
    </location>
</feature>
<dbReference type="Gene3D" id="1.20.1250.20">
    <property type="entry name" value="MFS general substrate transporter like domains"/>
    <property type="match status" value="1"/>
</dbReference>
<keyword evidence="2" id="KW-0813">Transport</keyword>
<dbReference type="RefSeq" id="WP_290402074.1">
    <property type="nucleotide sequence ID" value="NZ_JAUHLN010000008.1"/>
</dbReference>
<evidence type="ECO:0000256" key="1">
    <source>
        <dbReference type="ARBA" id="ARBA00004651"/>
    </source>
</evidence>
<dbReference type="PROSITE" id="PS50850">
    <property type="entry name" value="MFS"/>
    <property type="match status" value="1"/>
</dbReference>
<dbReference type="InterPro" id="IPR039672">
    <property type="entry name" value="MFS_2"/>
</dbReference>
<reference evidence="8" key="1">
    <citation type="submission" date="2023-06" db="EMBL/GenBank/DDBJ databases">
        <title>Draft Genome Sequences of Representative Paenibacillus Polymyxa, Bacillus cereus, Fictibacillus sp., and Brevibacillus agri Strains Isolated from Amazonian Dark Earth.</title>
        <authorList>
            <person name="Pellegrinetti T.A."/>
            <person name="Cunha I.C.M."/>
            <person name="Chaves M.G."/>
            <person name="Freitas A.S."/>
            <person name="Silva A.V.R."/>
            <person name="Tsai S.M."/>
            <person name="Mendes L.W."/>
        </authorList>
    </citation>
    <scope>NUCLEOTIDE SEQUENCE</scope>
    <source>
        <strain evidence="8">CENA-BCM004</strain>
    </source>
</reference>
<evidence type="ECO:0000256" key="6">
    <source>
        <dbReference type="SAM" id="Phobius"/>
    </source>
</evidence>
<comment type="caution">
    <text evidence="8">The sequence shown here is derived from an EMBL/GenBank/DDBJ whole genome shotgun (WGS) entry which is preliminary data.</text>
</comment>
<feature type="transmembrane region" description="Helical" evidence="6">
    <location>
        <begin position="81"/>
        <end position="102"/>
    </location>
</feature>
<evidence type="ECO:0000256" key="4">
    <source>
        <dbReference type="ARBA" id="ARBA00022989"/>
    </source>
</evidence>
<accession>A0ABT8EDK0</accession>
<dbReference type="EMBL" id="JAUHLN010000008">
    <property type="protein sequence ID" value="MDN4075966.1"/>
    <property type="molecule type" value="Genomic_DNA"/>
</dbReference>
<evidence type="ECO:0000259" key="7">
    <source>
        <dbReference type="PROSITE" id="PS50850"/>
    </source>
</evidence>
<dbReference type="PANTHER" id="PTHR11328:SF24">
    <property type="entry name" value="MAJOR FACILITATOR SUPERFAMILY (MFS) PROFILE DOMAIN-CONTAINING PROTEIN"/>
    <property type="match status" value="1"/>
</dbReference>
<feature type="transmembrane region" description="Helical" evidence="6">
    <location>
        <begin position="298"/>
        <end position="318"/>
    </location>
</feature>
<evidence type="ECO:0000313" key="8">
    <source>
        <dbReference type="EMBL" id="MDN4075966.1"/>
    </source>
</evidence>
<dbReference type="InterPro" id="IPR020846">
    <property type="entry name" value="MFS_dom"/>
</dbReference>
<keyword evidence="5 6" id="KW-0472">Membrane</keyword>
<dbReference type="InterPro" id="IPR001927">
    <property type="entry name" value="Na/Gal_symport"/>
</dbReference>
<name>A0ABT8EDK0_9BACL</name>
<feature type="transmembrane region" description="Helical" evidence="6">
    <location>
        <begin position="324"/>
        <end position="344"/>
    </location>
</feature>
<dbReference type="Proteomes" id="UP001168694">
    <property type="component" value="Unassembled WGS sequence"/>
</dbReference>
<protein>
    <submittedName>
        <fullName evidence="8">Glycoside-pentoside-hexuronide (GPH):cation symporter</fullName>
    </submittedName>
</protein>
<feature type="transmembrane region" description="Helical" evidence="6">
    <location>
        <begin position="108"/>
        <end position="130"/>
    </location>
</feature>
<feature type="transmembrane region" description="Helical" evidence="6">
    <location>
        <begin position="269"/>
        <end position="291"/>
    </location>
</feature>
<dbReference type="CDD" id="cd17332">
    <property type="entry name" value="MFS_MelB_like"/>
    <property type="match status" value="1"/>
</dbReference>
<feature type="transmembrane region" description="Helical" evidence="6">
    <location>
        <begin position="233"/>
        <end position="249"/>
    </location>
</feature>
<proteinExistence type="predicted"/>
<evidence type="ECO:0000256" key="2">
    <source>
        <dbReference type="ARBA" id="ARBA00022448"/>
    </source>
</evidence>
<organism evidence="8 9">
    <name type="scientific">Fictibacillus terranigra</name>
    <dbReference type="NCBI Taxonomy" id="3058424"/>
    <lineage>
        <taxon>Bacteria</taxon>
        <taxon>Bacillati</taxon>
        <taxon>Bacillota</taxon>
        <taxon>Bacilli</taxon>
        <taxon>Bacillales</taxon>
        <taxon>Fictibacillaceae</taxon>
        <taxon>Fictibacillus</taxon>
    </lineage>
</organism>
<keyword evidence="9" id="KW-1185">Reference proteome</keyword>
<evidence type="ECO:0000313" key="9">
    <source>
        <dbReference type="Proteomes" id="UP001168694"/>
    </source>
</evidence>
<dbReference type="Pfam" id="PF13347">
    <property type="entry name" value="MFS_2"/>
    <property type="match status" value="1"/>
</dbReference>
<gene>
    <name evidence="8" type="ORF">QYF49_23775</name>
</gene>
<feature type="transmembrane region" description="Helical" evidence="6">
    <location>
        <begin position="365"/>
        <end position="389"/>
    </location>
</feature>
<keyword evidence="3 6" id="KW-0812">Transmembrane</keyword>
<feature type="transmembrane region" description="Helical" evidence="6">
    <location>
        <begin position="12"/>
        <end position="35"/>
    </location>
</feature>
<evidence type="ECO:0000256" key="5">
    <source>
        <dbReference type="ARBA" id="ARBA00023136"/>
    </source>
</evidence>
<dbReference type="SUPFAM" id="SSF103473">
    <property type="entry name" value="MFS general substrate transporter"/>
    <property type="match status" value="1"/>
</dbReference>
<sequence length="461" mass="50509">MKLRVNIKQALSYGAGNFGLNLFFSSVSTYLLYFYTDNMGITAAAAGTLMFAAQLVNLIINPTMGVLVDRTYSRWGKFRPYFLFGCLPLAAIGVMIFTVPSLDTSGKLLYAYITYILFNIIYSVINVPYSSVLASMSNDYQVRSQISSIKVFLGQFGGLFVSSATLPLIHLFATEKAGFQMVYIGYGAILILTLLITFLGTKGIGHTPRDTPKSETAPLTLSKQMSTVFLNKYLLLLLSFIFVFQLTLITKNSSVLYFFKYNMGQADMFSVYSLVGFAIQLVGIVINPFLVSKIGKRNVGIISQFLIIFSLLGFYFTASSVSMIFILGGISYLGYGMAIPLLWAMVPDTIEYGEWKTGVRAEGTIYSTFIFVQLFAQAISAKLSGSILSAVGYVPNAVQSEGALNGIKAIVSLIPVTGAILCVIILAMYGLNEKMFTKYVAEIASRKVSLSTDDQKTIHAK</sequence>
<dbReference type="InterPro" id="IPR036259">
    <property type="entry name" value="MFS_trans_sf"/>
</dbReference>
<feature type="transmembrane region" description="Helical" evidence="6">
    <location>
        <begin position="409"/>
        <end position="431"/>
    </location>
</feature>
<keyword evidence="4 6" id="KW-1133">Transmembrane helix</keyword>